<evidence type="ECO:0000313" key="3">
    <source>
        <dbReference type="Proteomes" id="UP000257109"/>
    </source>
</evidence>
<dbReference type="AlphaFoldDB" id="A0A371GNF0"/>
<feature type="domain" description="Retrotransposon gag" evidence="1">
    <location>
        <begin position="36"/>
        <end position="119"/>
    </location>
</feature>
<proteinExistence type="predicted"/>
<keyword evidence="3" id="KW-1185">Reference proteome</keyword>
<evidence type="ECO:0000313" key="2">
    <source>
        <dbReference type="EMBL" id="RDX92092.1"/>
    </source>
</evidence>
<sequence length="133" mass="15433">MHVDKYDDTIDLDEHLANYLTQVSLFSNEHAILCRIFLTLLKGLTLHWYTQLPAKSIDSFKMLKKKFDTQNSTNRSDHLTSMALVNFQHEESEPLHSFVAQFLNIFMKIRNLNHEVALHSIIMAQKLGPFSNS</sequence>
<accession>A0A371GNF0</accession>
<dbReference type="Proteomes" id="UP000257109">
    <property type="component" value="Unassembled WGS sequence"/>
</dbReference>
<dbReference type="InterPro" id="IPR005162">
    <property type="entry name" value="Retrotrans_gag_dom"/>
</dbReference>
<evidence type="ECO:0000259" key="1">
    <source>
        <dbReference type="Pfam" id="PF03732"/>
    </source>
</evidence>
<reference evidence="2" key="1">
    <citation type="submission" date="2018-05" db="EMBL/GenBank/DDBJ databases">
        <title>Draft genome of Mucuna pruriens seed.</title>
        <authorList>
            <person name="Nnadi N.E."/>
            <person name="Vos R."/>
            <person name="Hasami M.H."/>
            <person name="Devisetty U.K."/>
            <person name="Aguiy J.C."/>
        </authorList>
    </citation>
    <scope>NUCLEOTIDE SEQUENCE [LARGE SCALE GENOMIC DNA]</scope>
    <source>
        <strain evidence="2">JCA_2017</strain>
    </source>
</reference>
<protein>
    <recommendedName>
        <fullName evidence="1">Retrotransposon gag domain-containing protein</fullName>
    </recommendedName>
</protein>
<dbReference type="PANTHER" id="PTHR33223:SF10">
    <property type="entry name" value="AMINOTRANSFERASE-LIKE PLANT MOBILE DOMAIN-CONTAINING PROTEIN"/>
    <property type="match status" value="1"/>
</dbReference>
<comment type="caution">
    <text evidence="2">The sequence shown here is derived from an EMBL/GenBank/DDBJ whole genome shotgun (WGS) entry which is preliminary data.</text>
</comment>
<organism evidence="2 3">
    <name type="scientific">Mucuna pruriens</name>
    <name type="common">Velvet bean</name>
    <name type="synonym">Dolichos pruriens</name>
    <dbReference type="NCBI Taxonomy" id="157652"/>
    <lineage>
        <taxon>Eukaryota</taxon>
        <taxon>Viridiplantae</taxon>
        <taxon>Streptophyta</taxon>
        <taxon>Embryophyta</taxon>
        <taxon>Tracheophyta</taxon>
        <taxon>Spermatophyta</taxon>
        <taxon>Magnoliopsida</taxon>
        <taxon>eudicotyledons</taxon>
        <taxon>Gunneridae</taxon>
        <taxon>Pentapetalae</taxon>
        <taxon>rosids</taxon>
        <taxon>fabids</taxon>
        <taxon>Fabales</taxon>
        <taxon>Fabaceae</taxon>
        <taxon>Papilionoideae</taxon>
        <taxon>50 kb inversion clade</taxon>
        <taxon>NPAAA clade</taxon>
        <taxon>indigoferoid/millettioid clade</taxon>
        <taxon>Phaseoleae</taxon>
        <taxon>Mucuna</taxon>
    </lineage>
</organism>
<dbReference type="OrthoDB" id="1436372at2759"/>
<dbReference type="Pfam" id="PF03732">
    <property type="entry name" value="Retrotrans_gag"/>
    <property type="match status" value="1"/>
</dbReference>
<dbReference type="EMBL" id="QJKJ01004953">
    <property type="protein sequence ID" value="RDX92092.1"/>
    <property type="molecule type" value="Genomic_DNA"/>
</dbReference>
<name>A0A371GNF0_MUCPR</name>
<dbReference type="PANTHER" id="PTHR33223">
    <property type="entry name" value="CCHC-TYPE DOMAIN-CONTAINING PROTEIN"/>
    <property type="match status" value="1"/>
</dbReference>
<gene>
    <name evidence="2" type="ORF">CR513_25827</name>
</gene>
<feature type="non-terminal residue" evidence="2">
    <location>
        <position position="1"/>
    </location>
</feature>